<keyword evidence="6" id="KW-0460">Magnesium</keyword>
<dbReference type="AlphaFoldDB" id="A0A177KFQ1"/>
<accession>A0A177KFQ1</accession>
<evidence type="ECO:0000313" key="7">
    <source>
        <dbReference type="EMBL" id="OAH51401.1"/>
    </source>
</evidence>
<dbReference type="PANTHER" id="PTHR43768:SF3">
    <property type="entry name" value="TREHALOSE 6-PHOSPHATE PHOSPHATASE"/>
    <property type="match status" value="1"/>
</dbReference>
<dbReference type="UniPathway" id="UPA00299"/>
<comment type="cofactor">
    <cofactor evidence="6">
        <name>Mg(2+)</name>
        <dbReference type="ChEBI" id="CHEBI:18420"/>
    </cofactor>
</comment>
<dbReference type="GO" id="GO:0005992">
    <property type="term" value="P:trehalose biosynthetic process"/>
    <property type="evidence" value="ECO:0007669"/>
    <property type="project" value="UniProtKB-UniPathway"/>
</dbReference>
<dbReference type="OrthoDB" id="9816160at2"/>
<dbReference type="EC" id="3.1.3.12" evidence="6"/>
<dbReference type="InterPro" id="IPR023214">
    <property type="entry name" value="HAD_sf"/>
</dbReference>
<proteinExistence type="inferred from homology"/>
<evidence type="ECO:0000256" key="5">
    <source>
        <dbReference type="ARBA" id="ARBA00024179"/>
    </source>
</evidence>
<comment type="catalytic activity">
    <reaction evidence="1 6">
        <text>alpha,alpha-trehalose 6-phosphate + H2O = alpha,alpha-trehalose + phosphate</text>
        <dbReference type="Rhea" id="RHEA:23420"/>
        <dbReference type="ChEBI" id="CHEBI:15377"/>
        <dbReference type="ChEBI" id="CHEBI:16551"/>
        <dbReference type="ChEBI" id="CHEBI:43474"/>
        <dbReference type="ChEBI" id="CHEBI:58429"/>
        <dbReference type="EC" id="3.1.3.12"/>
    </reaction>
</comment>
<dbReference type="PANTHER" id="PTHR43768">
    <property type="entry name" value="TREHALOSE 6-PHOSPHATE PHOSPHATASE"/>
    <property type="match status" value="1"/>
</dbReference>
<dbReference type="GO" id="GO:0004805">
    <property type="term" value="F:trehalose-phosphatase activity"/>
    <property type="evidence" value="ECO:0007669"/>
    <property type="project" value="UniProtKB-EC"/>
</dbReference>
<dbReference type="InterPro" id="IPR036412">
    <property type="entry name" value="HAD-like_sf"/>
</dbReference>
<evidence type="ECO:0000256" key="3">
    <source>
        <dbReference type="ARBA" id="ARBA00008770"/>
    </source>
</evidence>
<evidence type="ECO:0000313" key="8">
    <source>
        <dbReference type="Proteomes" id="UP000076998"/>
    </source>
</evidence>
<dbReference type="Pfam" id="PF02358">
    <property type="entry name" value="Trehalose_PPase"/>
    <property type="match status" value="1"/>
</dbReference>
<name>A0A177KFQ1_9MICO</name>
<comment type="function">
    <text evidence="5 6">Removes the phosphate from trehalose 6-phosphate to produce free trehalose.</text>
</comment>
<dbReference type="EMBL" id="LSTV01000001">
    <property type="protein sequence ID" value="OAH51401.1"/>
    <property type="molecule type" value="Genomic_DNA"/>
</dbReference>
<sequence length="255" mass="26909">MTGVTAVAAAERLLVALDFDGTVSPLVDEPMTARMTPAARGAVDALLTTPDTFVAFVSGRTLADLRVISEHEDDSPILLAGSHGAEYWIPGSPSESDVDAADIALRDRLRADAERLASGVSGAWIEPKAFGFGVHLRTVADADEAAALRSGVDAMMADAAPHWRRRQGHDIVEYAFTDAGKDAAVAHLREVVQATAVVFAGDDVTDEDALRSLEPDDLGIRVGAGETAASVRVRDIEELAGLLSTLARERVAARQ</sequence>
<dbReference type="InterPro" id="IPR003337">
    <property type="entry name" value="Trehalose_PPase"/>
</dbReference>
<reference evidence="7 8" key="1">
    <citation type="submission" date="2016-02" db="EMBL/GenBank/DDBJ databases">
        <authorList>
            <person name="Wen L."/>
            <person name="He K."/>
            <person name="Yang H."/>
        </authorList>
    </citation>
    <scope>NUCLEOTIDE SEQUENCE [LARGE SCALE GENOMIC DNA]</scope>
    <source>
        <strain evidence="7 8">CD11_3</strain>
    </source>
</reference>
<dbReference type="InterPro" id="IPR044651">
    <property type="entry name" value="OTSB-like"/>
</dbReference>
<comment type="pathway">
    <text evidence="2 6">Glycan biosynthesis; trehalose biosynthesis.</text>
</comment>
<evidence type="ECO:0000256" key="1">
    <source>
        <dbReference type="ARBA" id="ARBA00000500"/>
    </source>
</evidence>
<dbReference type="RefSeq" id="WP_064001908.1">
    <property type="nucleotide sequence ID" value="NZ_LSTV01000001.1"/>
</dbReference>
<dbReference type="Gene3D" id="3.40.50.1000">
    <property type="entry name" value="HAD superfamily/HAD-like"/>
    <property type="match status" value="1"/>
</dbReference>
<dbReference type="Gene3D" id="3.30.70.1020">
    <property type="entry name" value="Trehalose-6-phosphate phosphatase related protein, domain 2"/>
    <property type="match status" value="1"/>
</dbReference>
<comment type="caution">
    <text evidence="7">The sequence shown here is derived from an EMBL/GenBank/DDBJ whole genome shotgun (WGS) entry which is preliminary data.</text>
</comment>
<evidence type="ECO:0000256" key="4">
    <source>
        <dbReference type="ARBA" id="ARBA00022801"/>
    </source>
</evidence>
<dbReference type="NCBIfam" id="TIGR01484">
    <property type="entry name" value="HAD-SF-IIB"/>
    <property type="match status" value="1"/>
</dbReference>
<organism evidence="7 8">
    <name type="scientific">Microbacterium oleivorans</name>
    <dbReference type="NCBI Taxonomy" id="273677"/>
    <lineage>
        <taxon>Bacteria</taxon>
        <taxon>Bacillati</taxon>
        <taxon>Actinomycetota</taxon>
        <taxon>Actinomycetes</taxon>
        <taxon>Micrococcales</taxon>
        <taxon>Microbacteriaceae</taxon>
        <taxon>Microbacterium</taxon>
    </lineage>
</organism>
<dbReference type="InterPro" id="IPR006379">
    <property type="entry name" value="HAD-SF_hydro_IIB"/>
</dbReference>
<evidence type="ECO:0000256" key="2">
    <source>
        <dbReference type="ARBA" id="ARBA00005199"/>
    </source>
</evidence>
<gene>
    <name evidence="7" type="ORF">AYL44_03835</name>
</gene>
<evidence type="ECO:0000256" key="6">
    <source>
        <dbReference type="RuleBase" id="RU361117"/>
    </source>
</evidence>
<dbReference type="Proteomes" id="UP000076998">
    <property type="component" value="Unassembled WGS sequence"/>
</dbReference>
<dbReference type="SUPFAM" id="SSF56784">
    <property type="entry name" value="HAD-like"/>
    <property type="match status" value="1"/>
</dbReference>
<dbReference type="NCBIfam" id="TIGR00685">
    <property type="entry name" value="T6PP"/>
    <property type="match status" value="1"/>
</dbReference>
<keyword evidence="6" id="KW-0479">Metal-binding</keyword>
<comment type="similarity">
    <text evidence="3 6">Belongs to the trehalose phosphatase family.</text>
</comment>
<protein>
    <recommendedName>
        <fullName evidence="6">Trehalose 6-phosphate phosphatase</fullName>
        <ecNumber evidence="6">3.1.3.12</ecNumber>
    </recommendedName>
</protein>
<keyword evidence="4 6" id="KW-0378">Hydrolase</keyword>
<dbReference type="GO" id="GO:0046872">
    <property type="term" value="F:metal ion binding"/>
    <property type="evidence" value="ECO:0007669"/>
    <property type="project" value="UniProtKB-KW"/>
</dbReference>